<name>A0A4R6JUZ8_9ACTN</name>
<organism evidence="8 9">
    <name type="scientific">Paractinoplanes brasiliensis</name>
    <dbReference type="NCBI Taxonomy" id="52695"/>
    <lineage>
        <taxon>Bacteria</taxon>
        <taxon>Bacillati</taxon>
        <taxon>Actinomycetota</taxon>
        <taxon>Actinomycetes</taxon>
        <taxon>Micromonosporales</taxon>
        <taxon>Micromonosporaceae</taxon>
        <taxon>Paractinoplanes</taxon>
    </lineage>
</organism>
<reference evidence="8 9" key="1">
    <citation type="submission" date="2019-03" db="EMBL/GenBank/DDBJ databases">
        <title>Sequencing the genomes of 1000 actinobacteria strains.</title>
        <authorList>
            <person name="Klenk H.-P."/>
        </authorList>
    </citation>
    <scope>NUCLEOTIDE SEQUENCE [LARGE SCALE GENOMIC DNA]</scope>
    <source>
        <strain evidence="8 9">DSM 43805</strain>
    </source>
</reference>
<keyword evidence="4 6" id="KW-1133">Transmembrane helix</keyword>
<dbReference type="PANTHER" id="PTHR34187">
    <property type="entry name" value="FGR18P"/>
    <property type="match status" value="1"/>
</dbReference>
<dbReference type="GO" id="GO:0005886">
    <property type="term" value="C:plasma membrane"/>
    <property type="evidence" value="ECO:0007669"/>
    <property type="project" value="UniProtKB-SubCell"/>
</dbReference>
<keyword evidence="2" id="KW-1003">Cell membrane</keyword>
<keyword evidence="5 6" id="KW-0472">Membrane</keyword>
<accession>A0A4R6JUZ8</accession>
<evidence type="ECO:0000256" key="3">
    <source>
        <dbReference type="ARBA" id="ARBA00022692"/>
    </source>
</evidence>
<comment type="subcellular location">
    <subcellularLocation>
        <location evidence="1">Cell membrane</location>
        <topology evidence="1">Multi-pass membrane protein</topology>
    </subcellularLocation>
</comment>
<feature type="domain" description="DUF202" evidence="7">
    <location>
        <begin position="44"/>
        <end position="111"/>
    </location>
</feature>
<keyword evidence="9" id="KW-1185">Reference proteome</keyword>
<sequence>MTKSARCGRPFRARPVNNLSVFGGLRQWIDPEKTPTVGRTPDYRFSLANERTFLAWIRTGLALIAGGLGCAQFLPPLPIAYLREVIAVALLVLGGLVALRAVDHWARTERAMRLGEELPGSRFPAFLAVIVALGALLLIVAVLLQSPR</sequence>
<feature type="transmembrane region" description="Helical" evidence="6">
    <location>
        <begin position="123"/>
        <end position="144"/>
    </location>
</feature>
<keyword evidence="3 6" id="KW-0812">Transmembrane</keyword>
<proteinExistence type="predicted"/>
<dbReference type="Pfam" id="PF02656">
    <property type="entry name" value="DUF202"/>
    <property type="match status" value="1"/>
</dbReference>
<evidence type="ECO:0000256" key="6">
    <source>
        <dbReference type="SAM" id="Phobius"/>
    </source>
</evidence>
<dbReference type="InterPro" id="IPR003807">
    <property type="entry name" value="DUF202"/>
</dbReference>
<dbReference type="InterPro" id="IPR052053">
    <property type="entry name" value="IM_YidH-like"/>
</dbReference>
<protein>
    <submittedName>
        <fullName evidence="8">Putative membrane protein</fullName>
    </submittedName>
</protein>
<evidence type="ECO:0000259" key="7">
    <source>
        <dbReference type="Pfam" id="PF02656"/>
    </source>
</evidence>
<evidence type="ECO:0000256" key="5">
    <source>
        <dbReference type="ARBA" id="ARBA00023136"/>
    </source>
</evidence>
<evidence type="ECO:0000313" key="9">
    <source>
        <dbReference type="Proteomes" id="UP000294901"/>
    </source>
</evidence>
<dbReference type="EMBL" id="SNWR01000001">
    <property type="protein sequence ID" value="TDO40563.1"/>
    <property type="molecule type" value="Genomic_DNA"/>
</dbReference>
<feature type="transmembrane region" description="Helical" evidence="6">
    <location>
        <begin position="53"/>
        <end position="74"/>
    </location>
</feature>
<evidence type="ECO:0000256" key="1">
    <source>
        <dbReference type="ARBA" id="ARBA00004651"/>
    </source>
</evidence>
<dbReference type="AlphaFoldDB" id="A0A4R6JUZ8"/>
<evidence type="ECO:0000256" key="4">
    <source>
        <dbReference type="ARBA" id="ARBA00022989"/>
    </source>
</evidence>
<evidence type="ECO:0000313" key="8">
    <source>
        <dbReference type="EMBL" id="TDO40563.1"/>
    </source>
</evidence>
<feature type="transmembrane region" description="Helical" evidence="6">
    <location>
        <begin position="80"/>
        <end position="102"/>
    </location>
</feature>
<dbReference type="Proteomes" id="UP000294901">
    <property type="component" value="Unassembled WGS sequence"/>
</dbReference>
<dbReference type="PANTHER" id="PTHR34187:SF2">
    <property type="entry name" value="DUF202 DOMAIN-CONTAINING PROTEIN"/>
    <property type="match status" value="1"/>
</dbReference>
<comment type="caution">
    <text evidence="8">The sequence shown here is derived from an EMBL/GenBank/DDBJ whole genome shotgun (WGS) entry which is preliminary data.</text>
</comment>
<evidence type="ECO:0000256" key="2">
    <source>
        <dbReference type="ARBA" id="ARBA00022475"/>
    </source>
</evidence>
<gene>
    <name evidence="8" type="ORF">C8E87_4278</name>
</gene>